<dbReference type="InterPro" id="IPR051202">
    <property type="entry name" value="Peptidase_C40"/>
</dbReference>
<dbReference type="RefSeq" id="WP_084380897.1">
    <property type="nucleotide sequence ID" value="NZ_LS483433.1"/>
</dbReference>
<dbReference type="InterPro" id="IPR000064">
    <property type="entry name" value="NLP_P60_dom"/>
</dbReference>
<comment type="similarity">
    <text evidence="1">Belongs to the peptidase C40 family.</text>
</comment>
<proteinExistence type="inferred from homology"/>
<feature type="signal peptide" evidence="5">
    <location>
        <begin position="1"/>
        <end position="22"/>
    </location>
</feature>
<name>A0A1H2NL60_9PSED</name>
<dbReference type="Gene3D" id="3.90.1720.10">
    <property type="entry name" value="endopeptidase domain like (from Nostoc punctiforme)"/>
    <property type="match status" value="1"/>
</dbReference>
<dbReference type="PROSITE" id="PS51935">
    <property type="entry name" value="NLPC_P60"/>
    <property type="match status" value="1"/>
</dbReference>
<keyword evidence="4" id="KW-0788">Thiol protease</keyword>
<accession>A0A1H2NL60</accession>
<protein>
    <submittedName>
        <fullName evidence="7">NlpC/P60 family protein</fullName>
    </submittedName>
</protein>
<keyword evidence="2" id="KW-0645">Protease</keyword>
<sequence length="172" mass="19123">MLKSFLSLLIVSLLLITPSSWANVIQRHSSLAPFNTSLQTVPKPSIDNVIDRAHALLGTPYRWGGTSVEQGFDCSGFLVYLFKTEANILIPRTTAAMHRSTAATIKRDALKPGDAVFFKGNGRGRINHVGLYIGEGKFIHSPRTGKNIRIDSLANSYWKKHYTTAKRFHAVR</sequence>
<dbReference type="Proteomes" id="UP000198600">
    <property type="component" value="Chromosome I"/>
</dbReference>
<keyword evidence="3" id="KW-0378">Hydrolase</keyword>
<dbReference type="InterPro" id="IPR038765">
    <property type="entry name" value="Papain-like_cys_pep_sf"/>
</dbReference>
<dbReference type="Pfam" id="PF00877">
    <property type="entry name" value="NLPC_P60"/>
    <property type="match status" value="1"/>
</dbReference>
<organism evidence="7 8">
    <name type="scientific">Pseudomonas mucidolens</name>
    <dbReference type="NCBI Taxonomy" id="46679"/>
    <lineage>
        <taxon>Bacteria</taxon>
        <taxon>Pseudomonadati</taxon>
        <taxon>Pseudomonadota</taxon>
        <taxon>Gammaproteobacteria</taxon>
        <taxon>Pseudomonadales</taxon>
        <taxon>Pseudomonadaceae</taxon>
        <taxon>Pseudomonas</taxon>
    </lineage>
</organism>
<evidence type="ECO:0000256" key="4">
    <source>
        <dbReference type="ARBA" id="ARBA00022807"/>
    </source>
</evidence>
<evidence type="ECO:0000256" key="5">
    <source>
        <dbReference type="SAM" id="SignalP"/>
    </source>
</evidence>
<evidence type="ECO:0000256" key="3">
    <source>
        <dbReference type="ARBA" id="ARBA00022801"/>
    </source>
</evidence>
<dbReference type="PANTHER" id="PTHR47053">
    <property type="entry name" value="MUREIN DD-ENDOPEPTIDASE MEPH-RELATED"/>
    <property type="match status" value="1"/>
</dbReference>
<keyword evidence="5" id="KW-0732">Signal</keyword>
<evidence type="ECO:0000256" key="2">
    <source>
        <dbReference type="ARBA" id="ARBA00022670"/>
    </source>
</evidence>
<evidence type="ECO:0000259" key="6">
    <source>
        <dbReference type="PROSITE" id="PS51935"/>
    </source>
</evidence>
<evidence type="ECO:0000313" key="7">
    <source>
        <dbReference type="EMBL" id="SDV06182.1"/>
    </source>
</evidence>
<gene>
    <name evidence="7" type="ORF">SAMN05216202_4045</name>
</gene>
<dbReference type="AlphaFoldDB" id="A0A1H2NL60"/>
<reference evidence="8" key="1">
    <citation type="submission" date="2016-10" db="EMBL/GenBank/DDBJ databases">
        <authorList>
            <person name="Varghese N."/>
            <person name="Submissions S."/>
        </authorList>
    </citation>
    <scope>NUCLEOTIDE SEQUENCE [LARGE SCALE GENOMIC DNA]</scope>
    <source>
        <strain evidence="8">LMG 2223</strain>
    </source>
</reference>
<keyword evidence="8" id="KW-1185">Reference proteome</keyword>
<feature type="chain" id="PRO_5030027692" evidence="5">
    <location>
        <begin position="23"/>
        <end position="172"/>
    </location>
</feature>
<feature type="domain" description="NlpC/P60" evidence="6">
    <location>
        <begin position="43"/>
        <end position="169"/>
    </location>
</feature>
<dbReference type="EMBL" id="LT629802">
    <property type="protein sequence ID" value="SDV06182.1"/>
    <property type="molecule type" value="Genomic_DNA"/>
</dbReference>
<dbReference type="STRING" id="46679.SAMN05216202_4045"/>
<dbReference type="OrthoDB" id="9807055at2"/>
<dbReference type="GO" id="GO:0006508">
    <property type="term" value="P:proteolysis"/>
    <property type="evidence" value="ECO:0007669"/>
    <property type="project" value="UniProtKB-KW"/>
</dbReference>
<evidence type="ECO:0000256" key="1">
    <source>
        <dbReference type="ARBA" id="ARBA00007074"/>
    </source>
</evidence>
<evidence type="ECO:0000313" key="8">
    <source>
        <dbReference type="Proteomes" id="UP000198600"/>
    </source>
</evidence>
<dbReference type="GO" id="GO:0008234">
    <property type="term" value="F:cysteine-type peptidase activity"/>
    <property type="evidence" value="ECO:0007669"/>
    <property type="project" value="UniProtKB-KW"/>
</dbReference>
<dbReference type="SUPFAM" id="SSF54001">
    <property type="entry name" value="Cysteine proteinases"/>
    <property type="match status" value="1"/>
</dbReference>
<dbReference type="PANTHER" id="PTHR47053:SF1">
    <property type="entry name" value="MUREIN DD-ENDOPEPTIDASE MEPH-RELATED"/>
    <property type="match status" value="1"/>
</dbReference>